<dbReference type="InterPro" id="IPR006578">
    <property type="entry name" value="MADF-dom"/>
</dbReference>
<accession>A0A9N8Q0I7</accession>
<evidence type="ECO:0000313" key="3">
    <source>
        <dbReference type="EMBL" id="CAD0198405.1"/>
    </source>
</evidence>
<name>A0A9N8Q0I7_CHRIL</name>
<dbReference type="Pfam" id="PF10545">
    <property type="entry name" value="MADF_DNA_bdg"/>
    <property type="match status" value="1"/>
</dbReference>
<feature type="region of interest" description="Disordered" evidence="1">
    <location>
        <begin position="114"/>
        <end position="166"/>
    </location>
</feature>
<dbReference type="SMART" id="SM00595">
    <property type="entry name" value="MADF"/>
    <property type="match status" value="1"/>
</dbReference>
<gene>
    <name evidence="3" type="ORF">CINC_LOCUS12678</name>
</gene>
<dbReference type="PANTHER" id="PTHR21505">
    <property type="entry name" value="MADF DOMAIN-CONTAINING PROTEIN-RELATED"/>
    <property type="match status" value="1"/>
</dbReference>
<dbReference type="Proteomes" id="UP001154114">
    <property type="component" value="Chromosome 8"/>
</dbReference>
<dbReference type="PANTHER" id="PTHR21505:SF8">
    <property type="entry name" value="DPT-YFP REPRESSOR BY OVEREXPRESSION, ISOFORM D-RELATED"/>
    <property type="match status" value="1"/>
</dbReference>
<reference evidence="3" key="1">
    <citation type="submission" date="2021-12" db="EMBL/GenBank/DDBJ databases">
        <authorList>
            <person name="King R."/>
        </authorList>
    </citation>
    <scope>NUCLEOTIDE SEQUENCE</scope>
</reference>
<feature type="region of interest" description="Disordered" evidence="1">
    <location>
        <begin position="235"/>
        <end position="261"/>
    </location>
</feature>
<dbReference type="PROSITE" id="PS51029">
    <property type="entry name" value="MADF"/>
    <property type="match status" value="1"/>
</dbReference>
<evidence type="ECO:0000256" key="1">
    <source>
        <dbReference type="SAM" id="MobiDB-lite"/>
    </source>
</evidence>
<organism evidence="3 4">
    <name type="scientific">Chrysodeixis includens</name>
    <name type="common">Soybean looper</name>
    <name type="synonym">Pseudoplusia includens</name>
    <dbReference type="NCBI Taxonomy" id="689277"/>
    <lineage>
        <taxon>Eukaryota</taxon>
        <taxon>Metazoa</taxon>
        <taxon>Ecdysozoa</taxon>
        <taxon>Arthropoda</taxon>
        <taxon>Hexapoda</taxon>
        <taxon>Insecta</taxon>
        <taxon>Pterygota</taxon>
        <taxon>Neoptera</taxon>
        <taxon>Endopterygota</taxon>
        <taxon>Lepidoptera</taxon>
        <taxon>Glossata</taxon>
        <taxon>Ditrysia</taxon>
        <taxon>Noctuoidea</taxon>
        <taxon>Noctuidae</taxon>
        <taxon>Plusiinae</taxon>
        <taxon>Chrysodeixis</taxon>
    </lineage>
</organism>
<sequence>MEAQREREVLTEFIETYRDLPCLWDSTQDSYKDTDQKKDGWEHLLAILKQIEPAANVTSVKKKMENLKSCYYRELKKVKQSKREAGSSGGDVHKPYLWYFELFSFLNKRNKPKDKVELPLSDDEDKPLARKRKRKRMTVEEGESHLESKEKPDPNPTPKKEHKSVTNTFGIYVGEKLKQIPSGQRDIAEKLISDVLFFAITNKLDVNSCIETPYTNYNTGRHPRRYSPLPHLSHSEFNSEVSETSRSSHFTSAPSSSLTPPVQIQSSLPFHTHHNSHQVPTSSQIVQSSSQYLNTPDALNINKEESESVTGNNFNEVFIKHENINW</sequence>
<feature type="compositionally biased region" description="Basic and acidic residues" evidence="1">
    <location>
        <begin position="137"/>
        <end position="153"/>
    </location>
</feature>
<dbReference type="AlphaFoldDB" id="A0A9N8Q0I7"/>
<keyword evidence="4" id="KW-1185">Reference proteome</keyword>
<evidence type="ECO:0000313" key="4">
    <source>
        <dbReference type="Proteomes" id="UP001154114"/>
    </source>
</evidence>
<protein>
    <recommendedName>
        <fullName evidence="2">MADF domain-containing protein</fullName>
    </recommendedName>
</protein>
<evidence type="ECO:0000259" key="2">
    <source>
        <dbReference type="PROSITE" id="PS51029"/>
    </source>
</evidence>
<dbReference type="EMBL" id="LR824011">
    <property type="protein sequence ID" value="CAD0198405.1"/>
    <property type="molecule type" value="Genomic_DNA"/>
</dbReference>
<feature type="domain" description="MADF" evidence="2">
    <location>
        <begin position="12"/>
        <end position="111"/>
    </location>
</feature>
<proteinExistence type="predicted"/>
<dbReference type="OrthoDB" id="6152242at2759"/>